<dbReference type="RefSeq" id="WP_028197123.1">
    <property type="nucleotide sequence ID" value="NZ_CADFGE010000013.1"/>
</dbReference>
<evidence type="ECO:0000256" key="1">
    <source>
        <dbReference type="SAM" id="SignalP"/>
    </source>
</evidence>
<keyword evidence="1" id="KW-0732">Signal</keyword>
<gene>
    <name evidence="3" type="ORF">GGD69_005924</name>
    <name evidence="2" type="ORF">OI25_8192</name>
</gene>
<geneLocation type="plasmid" evidence="2 4">
    <name>pBIL</name>
</geneLocation>
<dbReference type="Pfam" id="PF13663">
    <property type="entry name" value="DUF4148"/>
    <property type="match status" value="1"/>
</dbReference>
<dbReference type="InterPro" id="IPR025421">
    <property type="entry name" value="DUF4148"/>
</dbReference>
<dbReference type="EMBL" id="JACIIK010000011">
    <property type="protein sequence ID" value="MBB6205030.1"/>
    <property type="molecule type" value="Genomic_DNA"/>
</dbReference>
<dbReference type="Proteomes" id="UP000518681">
    <property type="component" value="Unassembled WGS sequence"/>
</dbReference>
<feature type="signal peptide" evidence="1">
    <location>
        <begin position="1"/>
        <end position="26"/>
    </location>
</feature>
<organism evidence="3 5">
    <name type="scientific">Paraburkholderia fungorum</name>
    <dbReference type="NCBI Taxonomy" id="134537"/>
    <lineage>
        <taxon>Bacteria</taxon>
        <taxon>Pseudomonadati</taxon>
        <taxon>Pseudomonadota</taxon>
        <taxon>Betaproteobacteria</taxon>
        <taxon>Burkholderiales</taxon>
        <taxon>Burkholderiaceae</taxon>
        <taxon>Paraburkholderia</taxon>
    </lineage>
</organism>
<dbReference type="Proteomes" id="UP000032614">
    <property type="component" value="Plasmid pBIL"/>
</dbReference>
<accession>A0AAW3V6P6</accession>
<evidence type="ECO:0000313" key="4">
    <source>
        <dbReference type="Proteomes" id="UP000032614"/>
    </source>
</evidence>
<keyword evidence="2" id="KW-0614">Plasmid</keyword>
<dbReference type="GeneID" id="66513401"/>
<evidence type="ECO:0000313" key="3">
    <source>
        <dbReference type="EMBL" id="MBB6205030.1"/>
    </source>
</evidence>
<dbReference type="AlphaFoldDB" id="A0AAW3V6P6"/>
<evidence type="ECO:0008006" key="6">
    <source>
        <dbReference type="Google" id="ProtNLM"/>
    </source>
</evidence>
<protein>
    <recommendedName>
        <fullName evidence="6">DUF4148 domain-containing protein</fullName>
    </recommendedName>
</protein>
<evidence type="ECO:0000313" key="2">
    <source>
        <dbReference type="EMBL" id="AJZ56229.1"/>
    </source>
</evidence>
<dbReference type="EMBL" id="CP010024">
    <property type="protein sequence ID" value="AJZ56229.1"/>
    <property type="molecule type" value="Genomic_DNA"/>
</dbReference>
<proteinExistence type="predicted"/>
<sequence length="90" mass="9628">MNAVKLSALFVAATLSAGAVSQAAQAQARTREQVQQELIQARHDGMMPLSKTKYPPTADLIARNREVHAATMHRGEGSPAADHHDSIAAR</sequence>
<name>A0AAW3V6P6_9BURK</name>
<reference evidence="3 5" key="2">
    <citation type="submission" date="2020-08" db="EMBL/GenBank/DDBJ databases">
        <title>Genomic Encyclopedia of Type Strains, Phase IV (KMG-V): Genome sequencing to study the core and pangenomes of soil and plant-associated prokaryotes.</title>
        <authorList>
            <person name="Whitman W."/>
        </authorList>
    </citation>
    <scope>NUCLEOTIDE SEQUENCE [LARGE SCALE GENOMIC DNA]</scope>
    <source>
        <strain evidence="3 5">SEMIA 4013</strain>
    </source>
</reference>
<reference evidence="2 4" key="1">
    <citation type="journal article" date="2015" name="Genome Announc.">
        <title>Complete genome sequences for 59 burkholderia isolates, both pathogenic and near neighbor.</title>
        <authorList>
            <person name="Johnson S.L."/>
            <person name="Bishop-Lilly K.A."/>
            <person name="Ladner J.T."/>
            <person name="Daligault H.E."/>
            <person name="Davenport K.W."/>
            <person name="Jaissle J."/>
            <person name="Frey K.G."/>
            <person name="Koroleva G.I."/>
            <person name="Bruce D.C."/>
            <person name="Coyne S.R."/>
            <person name="Broomall S.M."/>
            <person name="Li P.E."/>
            <person name="Teshima H."/>
            <person name="Gibbons H.S."/>
            <person name="Palacios G.F."/>
            <person name="Rosenzweig C.N."/>
            <person name="Redden C.L."/>
            <person name="Xu Y."/>
            <person name="Minogue T.D."/>
            <person name="Chain P.S."/>
        </authorList>
    </citation>
    <scope>NUCLEOTIDE SEQUENCE [LARGE SCALE GENOMIC DNA]</scope>
    <source>
        <strain evidence="2 4">ATCC BAA-463</strain>
        <plasmid evidence="2 4">pBIL</plasmid>
    </source>
</reference>
<feature type="chain" id="PRO_5043295624" description="DUF4148 domain-containing protein" evidence="1">
    <location>
        <begin position="27"/>
        <end position="90"/>
    </location>
</feature>
<evidence type="ECO:0000313" key="5">
    <source>
        <dbReference type="Proteomes" id="UP000518681"/>
    </source>
</evidence>
<dbReference type="KEGG" id="bfn:OI25_8192"/>